<name>A0AA49H120_9CAUD</name>
<dbReference type="KEGG" id="vg:77953894"/>
<evidence type="ECO:0000313" key="2">
    <source>
        <dbReference type="Proteomes" id="UP001200142"/>
    </source>
</evidence>
<dbReference type="GeneID" id="77953894"/>
<gene>
    <name evidence="1" type="primary">11</name>
    <name evidence="1" type="ORF">SEA_BAILEYBLU_11</name>
</gene>
<reference evidence="1" key="1">
    <citation type="submission" date="2021-11" db="EMBL/GenBank/DDBJ databases">
        <authorList>
            <person name="Sydney V."/>
            <person name="Hansen K."/>
            <person name="Christner J."/>
            <person name="Deckinger K."/>
            <person name="Miller H."/>
            <person name="Baileys A."/>
            <person name="Berdar T."/>
            <person name="Fuhrer G."/>
            <person name="Everett M."/>
            <person name="Evans I."/>
            <person name="Harbison A."/>
            <person name="Jacks D."/>
            <person name="Philbrick A."/>
            <person name="Learn C."/>
            <person name="Swerdlow S.J."/>
            <person name="Klyczek K."/>
            <person name="Garlena R.A."/>
            <person name="Russell D.A."/>
            <person name="Jacobs-Sera D."/>
            <person name="Hatfull G.F."/>
        </authorList>
    </citation>
    <scope>NUCLEOTIDE SEQUENCE</scope>
</reference>
<dbReference type="RefSeq" id="YP_010677515.1">
    <property type="nucleotide sequence ID" value="NC_071022.1"/>
</dbReference>
<dbReference type="EMBL" id="OL455900">
    <property type="protein sequence ID" value="UJQ87149.1"/>
    <property type="molecule type" value="Genomic_DNA"/>
</dbReference>
<keyword evidence="2" id="KW-1185">Reference proteome</keyword>
<protein>
    <submittedName>
        <fullName evidence="1">Tail terminator</fullName>
    </submittedName>
</protein>
<accession>A0AA49H120</accession>
<proteinExistence type="predicted"/>
<evidence type="ECO:0000313" key="1">
    <source>
        <dbReference type="EMBL" id="UJQ87149.1"/>
    </source>
</evidence>
<organism evidence="1 2">
    <name type="scientific">Arthrobacter phage BaileyBlu</name>
    <dbReference type="NCBI Taxonomy" id="2910754"/>
    <lineage>
        <taxon>Viruses</taxon>
        <taxon>Duplodnaviria</taxon>
        <taxon>Heunggongvirae</taxon>
        <taxon>Uroviricota</taxon>
        <taxon>Caudoviricetes</taxon>
        <taxon>Casidaviridae</taxon>
        <taxon>Baileybluvirus</taxon>
        <taxon>Baileybluvirus baileyblu</taxon>
    </lineage>
</organism>
<dbReference type="Proteomes" id="UP001200142">
    <property type="component" value="Segment"/>
</dbReference>
<sequence length="129" mass="14358">MLLQDSEALYVQEIRRALADATPVATKAPTGNVPQYVRISRVGGPADYPFLDRPMLTIECWADNDAAAERLGARVRAIVWAMDGRRIGDALVSGTQETGGLTYFGDPDTPDYHRYQFTIRASIRWRSTP</sequence>